<dbReference type="PANTHER" id="PTHR22911:SF137">
    <property type="entry name" value="SOLUTE CARRIER FAMILY 35 MEMBER G2-RELATED"/>
    <property type="match status" value="1"/>
</dbReference>
<evidence type="ECO:0000256" key="9">
    <source>
        <dbReference type="SAM" id="Phobius"/>
    </source>
</evidence>
<feature type="transmembrane region" description="Helical" evidence="9">
    <location>
        <begin position="238"/>
        <end position="260"/>
    </location>
</feature>
<dbReference type="InterPro" id="IPR000620">
    <property type="entry name" value="EamA_dom"/>
</dbReference>
<gene>
    <name evidence="11" type="primary">rarD</name>
    <name evidence="11" type="ORF">HCJ92_07930</name>
</gene>
<feature type="transmembrane region" description="Helical" evidence="9">
    <location>
        <begin position="156"/>
        <end position="174"/>
    </location>
</feature>
<evidence type="ECO:0000259" key="10">
    <source>
        <dbReference type="Pfam" id="PF00892"/>
    </source>
</evidence>
<dbReference type="Proteomes" id="UP000746503">
    <property type="component" value="Unassembled WGS sequence"/>
</dbReference>
<comment type="caution">
    <text evidence="11">The sequence shown here is derived from an EMBL/GenBank/DDBJ whole genome shotgun (WGS) entry which is preliminary data.</text>
</comment>
<dbReference type="InterPro" id="IPR004626">
    <property type="entry name" value="RarD"/>
</dbReference>
<organism evidence="11 12">
    <name type="scientific">Streptomyces spiramenti</name>
    <dbReference type="NCBI Taxonomy" id="2720606"/>
    <lineage>
        <taxon>Bacteria</taxon>
        <taxon>Bacillati</taxon>
        <taxon>Actinomycetota</taxon>
        <taxon>Actinomycetes</taxon>
        <taxon>Kitasatosporales</taxon>
        <taxon>Streptomycetaceae</taxon>
        <taxon>Streptomyces</taxon>
    </lineage>
</organism>
<protein>
    <submittedName>
        <fullName evidence="11">EamA family transporter RarD</fullName>
    </submittedName>
</protein>
<name>A0ABX1AKL8_9ACTN</name>
<feature type="transmembrane region" description="Helical" evidence="9">
    <location>
        <begin position="128"/>
        <end position="149"/>
    </location>
</feature>
<accession>A0ABX1AKL8</accession>
<keyword evidence="3" id="KW-0813">Transport</keyword>
<feature type="compositionally biased region" description="Low complexity" evidence="8">
    <location>
        <begin position="340"/>
        <end position="362"/>
    </location>
</feature>
<keyword evidence="12" id="KW-1185">Reference proteome</keyword>
<feature type="transmembrane region" description="Helical" evidence="9">
    <location>
        <begin position="37"/>
        <end position="55"/>
    </location>
</feature>
<dbReference type="SUPFAM" id="SSF103481">
    <property type="entry name" value="Multidrug resistance efflux transporter EmrE"/>
    <property type="match status" value="2"/>
</dbReference>
<dbReference type="PANTHER" id="PTHR22911">
    <property type="entry name" value="ACYL-MALONYL CONDENSING ENZYME-RELATED"/>
    <property type="match status" value="1"/>
</dbReference>
<comment type="subcellular location">
    <subcellularLocation>
        <location evidence="1">Cell membrane</location>
        <topology evidence="1">Multi-pass membrane protein</topology>
    </subcellularLocation>
</comment>
<keyword evidence="5 9" id="KW-0812">Transmembrane</keyword>
<evidence type="ECO:0000256" key="6">
    <source>
        <dbReference type="ARBA" id="ARBA00022989"/>
    </source>
</evidence>
<feature type="transmembrane region" description="Helical" evidence="9">
    <location>
        <begin position="272"/>
        <end position="292"/>
    </location>
</feature>
<evidence type="ECO:0000256" key="4">
    <source>
        <dbReference type="ARBA" id="ARBA00022475"/>
    </source>
</evidence>
<dbReference type="EMBL" id="JAAVJB010000041">
    <property type="protein sequence ID" value="NJP66221.1"/>
    <property type="molecule type" value="Genomic_DNA"/>
</dbReference>
<keyword evidence="4" id="KW-1003">Cell membrane</keyword>
<dbReference type="Pfam" id="PF00892">
    <property type="entry name" value="EamA"/>
    <property type="match status" value="1"/>
</dbReference>
<proteinExistence type="inferred from homology"/>
<comment type="similarity">
    <text evidence="2">Belongs to the EamA transporter family.</text>
</comment>
<feature type="transmembrane region" description="Helical" evidence="9">
    <location>
        <begin position="298"/>
        <end position="316"/>
    </location>
</feature>
<evidence type="ECO:0000313" key="12">
    <source>
        <dbReference type="Proteomes" id="UP000746503"/>
    </source>
</evidence>
<keyword evidence="6 9" id="KW-1133">Transmembrane helix</keyword>
<keyword evidence="7 9" id="KW-0472">Membrane</keyword>
<dbReference type="NCBIfam" id="TIGR00688">
    <property type="entry name" value="rarD"/>
    <property type="match status" value="1"/>
</dbReference>
<feature type="transmembrane region" description="Helical" evidence="9">
    <location>
        <begin position="102"/>
        <end position="122"/>
    </location>
</feature>
<evidence type="ECO:0000256" key="3">
    <source>
        <dbReference type="ARBA" id="ARBA00022448"/>
    </source>
</evidence>
<feature type="transmembrane region" description="Helical" evidence="9">
    <location>
        <begin position="75"/>
        <end position="95"/>
    </location>
</feature>
<evidence type="ECO:0000313" key="11">
    <source>
        <dbReference type="EMBL" id="NJP66221.1"/>
    </source>
</evidence>
<evidence type="ECO:0000256" key="8">
    <source>
        <dbReference type="SAM" id="MobiDB-lite"/>
    </source>
</evidence>
<evidence type="ECO:0000256" key="5">
    <source>
        <dbReference type="ARBA" id="ARBA00022692"/>
    </source>
</evidence>
<reference evidence="11 12" key="1">
    <citation type="submission" date="2020-03" db="EMBL/GenBank/DDBJ databases">
        <title>Draft genome of Streptomyces sp. ventii, isolated from the Axial Seamount in the Pacific Ocean, and resequencing of the two type strains Streptomyces lonarensis strain NCL 716 and Streptomyces bohaiensis strain 11A07.</title>
        <authorList>
            <person name="Loughran R.M."/>
            <person name="Pfannmuller K.M."/>
            <person name="Wasson B.J."/>
            <person name="Deadmond M.C."/>
            <person name="Paddock B.E."/>
            <person name="Koyack M.J."/>
            <person name="Gallegos D.A."/>
            <person name="Mitchell E.A."/>
            <person name="Ushijima B."/>
            <person name="Saw J.H."/>
            <person name="Mcphail K.L."/>
            <person name="Videau P."/>
        </authorList>
    </citation>
    <scope>NUCLEOTIDE SEQUENCE [LARGE SCALE GENOMIC DNA]</scope>
    <source>
        <strain evidence="12">5675061</strain>
    </source>
</reference>
<evidence type="ECO:0000256" key="7">
    <source>
        <dbReference type="ARBA" id="ARBA00023136"/>
    </source>
</evidence>
<evidence type="ECO:0000256" key="2">
    <source>
        <dbReference type="ARBA" id="ARBA00007362"/>
    </source>
</evidence>
<feature type="domain" description="EamA" evidence="10">
    <location>
        <begin position="36"/>
        <end position="172"/>
    </location>
</feature>
<feature type="region of interest" description="Disordered" evidence="8">
    <location>
        <begin position="340"/>
        <end position="386"/>
    </location>
</feature>
<dbReference type="InterPro" id="IPR037185">
    <property type="entry name" value="EmrE-like"/>
</dbReference>
<evidence type="ECO:0000256" key="1">
    <source>
        <dbReference type="ARBA" id="ARBA00004651"/>
    </source>
</evidence>
<sequence>MTARRGLLIVTAGQRDAAIPGEREERHVAGATTSRTGLVYGFAAFGIWGLLPLYWDLLSTTAPAEVLAHRMAWSLPTAAVVLAIAGRWSWVLPLLRDPRRLGLVLLSASLISVNWFLFIWAVANGKVIEASLGYFINPLLTIAIGVVLLRERLRTAQWAAVGIGAVAVLVMTFAYGQVPWLSLTLSVSFAIYGLVKKTTGLDGVEGFSADCALQFLPAAIFVVVLMGRGESTFVSEGIGHTLLLVGTGAATALPLILFGAAAVRIPLSTLGLLQYLAPSAMFLLGLFVFGEQMPTERWVGFGLVWLALTILTWDAVRRSRQVRAQARTTVMTMPPVVEPAPEAALDAEPATEPATATTTATATERRTAATPAPAPPQPGRTDTSGD</sequence>